<dbReference type="SUPFAM" id="SSF54909">
    <property type="entry name" value="Dimeric alpha+beta barrel"/>
    <property type="match status" value="1"/>
</dbReference>
<dbReference type="InterPro" id="IPR007138">
    <property type="entry name" value="ABM_dom"/>
</dbReference>
<evidence type="ECO:0000313" key="2">
    <source>
        <dbReference type="EMBL" id="QDE41302.1"/>
    </source>
</evidence>
<protein>
    <recommendedName>
        <fullName evidence="1">ABM domain-containing protein</fullName>
    </recommendedName>
</protein>
<organism evidence="2 3">
    <name type="scientific">Luteibacter pinisoli</name>
    <dbReference type="NCBI Taxonomy" id="2589080"/>
    <lineage>
        <taxon>Bacteria</taxon>
        <taxon>Pseudomonadati</taxon>
        <taxon>Pseudomonadota</taxon>
        <taxon>Gammaproteobacteria</taxon>
        <taxon>Lysobacterales</taxon>
        <taxon>Rhodanobacteraceae</taxon>
        <taxon>Luteibacter</taxon>
    </lineage>
</organism>
<evidence type="ECO:0000259" key="1">
    <source>
        <dbReference type="Pfam" id="PF03992"/>
    </source>
</evidence>
<proteinExistence type="predicted"/>
<reference evidence="2 3" key="1">
    <citation type="submission" date="2019-06" db="EMBL/GenBank/DDBJ databases">
        <title>A complete genome sequence for Luteibacter pinisoli MAH-14.</title>
        <authorList>
            <person name="Baltrus D.A."/>
        </authorList>
    </citation>
    <scope>NUCLEOTIDE SEQUENCE [LARGE SCALE GENOMIC DNA]</scope>
    <source>
        <strain evidence="2 3">MAH-14</strain>
    </source>
</reference>
<dbReference type="InterPro" id="IPR011008">
    <property type="entry name" value="Dimeric_a/b-barrel"/>
</dbReference>
<dbReference type="OrthoDB" id="540574at2"/>
<sequence>MRAGRGAGVNRFQAVVRFEIHAGKEEEFRRIAANMIRLTREKDTGTLRLDIFVNDDGSEAVFYEEFVSPEARLDHLANMGTHVADMLAIGNMRAEVWTHGDHALRASVQGFDVRFYTPFLRLKA</sequence>
<dbReference type="Proteomes" id="UP000316093">
    <property type="component" value="Chromosome"/>
</dbReference>
<gene>
    <name evidence="2" type="ORF">FIV34_19930</name>
</gene>
<feature type="domain" description="ABM" evidence="1">
    <location>
        <begin position="14"/>
        <end position="78"/>
    </location>
</feature>
<dbReference type="Pfam" id="PF03992">
    <property type="entry name" value="ABM"/>
    <property type="match status" value="1"/>
</dbReference>
<evidence type="ECO:0000313" key="3">
    <source>
        <dbReference type="Proteomes" id="UP000316093"/>
    </source>
</evidence>
<dbReference type="KEGG" id="lpy:FIV34_19930"/>
<keyword evidence="3" id="KW-1185">Reference proteome</keyword>
<accession>A0A4Y5Z754</accession>
<dbReference type="EMBL" id="CP041046">
    <property type="protein sequence ID" value="QDE41302.1"/>
    <property type="molecule type" value="Genomic_DNA"/>
</dbReference>
<name>A0A4Y5Z754_9GAMM</name>
<dbReference type="Gene3D" id="3.30.70.100">
    <property type="match status" value="1"/>
</dbReference>
<dbReference type="AlphaFoldDB" id="A0A4Y5Z754"/>